<evidence type="ECO:0000313" key="1">
    <source>
        <dbReference type="EMBL" id="WOB11191.1"/>
    </source>
</evidence>
<keyword evidence="2" id="KW-1185">Reference proteome</keyword>
<dbReference type="Proteomes" id="UP001303946">
    <property type="component" value="Plasmid unnamed1"/>
</dbReference>
<accession>A0ABZ0D1X5</accession>
<reference evidence="1 2" key="1">
    <citation type="submission" date="2023-10" db="EMBL/GenBank/DDBJ databases">
        <title>Bacteria for the degradation of biodegradable plastic PBAT(Polybutylene adipate terephthalate).</title>
        <authorList>
            <person name="Weon H.-Y."/>
            <person name="Yeon J."/>
        </authorList>
    </citation>
    <scope>NUCLEOTIDE SEQUENCE [LARGE SCALE GENOMIC DNA]</scope>
    <source>
        <strain evidence="1 2">SBD 7-3</strain>
        <plasmid evidence="1 2">unnamed1</plasmid>
    </source>
</reference>
<sequence>MHIKVEVSKAELESMGCHSIDEFKTRFESQLADGVVTAAGRAADEWLCSFAIAVQSDAKQSNDSPFKKHRAKVLGHYGTADWLRVVVMAMWNGNDNRVGLSKLTNLDREHFAAFTEMVSTYHRMGEADPAFMAIAEEVKERIAEEARAADKEAKFREWLDDATDCLREQGKHADLATDRYTWFWGRFNAGDTPESAAASCPPYENS</sequence>
<organism evidence="1 2">
    <name type="scientific">Piscinibacter gummiphilus</name>
    <dbReference type="NCBI Taxonomy" id="946333"/>
    <lineage>
        <taxon>Bacteria</taxon>
        <taxon>Pseudomonadati</taxon>
        <taxon>Pseudomonadota</taxon>
        <taxon>Betaproteobacteria</taxon>
        <taxon>Burkholderiales</taxon>
        <taxon>Sphaerotilaceae</taxon>
        <taxon>Piscinibacter</taxon>
    </lineage>
</organism>
<proteinExistence type="predicted"/>
<keyword evidence="1" id="KW-0614">Plasmid</keyword>
<dbReference type="RefSeq" id="WP_316704374.1">
    <property type="nucleotide sequence ID" value="NZ_CP136337.1"/>
</dbReference>
<dbReference type="EMBL" id="CP136337">
    <property type="protein sequence ID" value="WOB11191.1"/>
    <property type="molecule type" value="Genomic_DNA"/>
</dbReference>
<evidence type="ECO:0000313" key="2">
    <source>
        <dbReference type="Proteomes" id="UP001303946"/>
    </source>
</evidence>
<name>A0ABZ0D1X5_9BURK</name>
<gene>
    <name evidence="1" type="ORF">RXV79_27550</name>
</gene>
<geneLocation type="plasmid" evidence="1 2">
    <name>unnamed1</name>
</geneLocation>
<protein>
    <submittedName>
        <fullName evidence="1">Uncharacterized protein</fullName>
    </submittedName>
</protein>